<comment type="similarity">
    <text evidence="6">Belongs to the LRR-containing bacterial E3 ligase family.</text>
</comment>
<evidence type="ECO:0000256" key="4">
    <source>
        <dbReference type="ARBA" id="ARBA00022737"/>
    </source>
</evidence>
<name>A0A7X2RS02_9PSED</name>
<keyword evidence="6" id="KW-0833">Ubl conjugation pathway</keyword>
<organism evidence="8 9">
    <name type="scientific">Pseudomonas karstica</name>
    <dbReference type="NCBI Taxonomy" id="1055468"/>
    <lineage>
        <taxon>Bacteria</taxon>
        <taxon>Pseudomonadati</taxon>
        <taxon>Pseudomonadota</taxon>
        <taxon>Gammaproteobacteria</taxon>
        <taxon>Pseudomonadales</taxon>
        <taxon>Pseudomonadaceae</taxon>
        <taxon>Pseudomonas</taxon>
    </lineage>
</organism>
<keyword evidence="3" id="KW-0433">Leucine-rich repeat</keyword>
<accession>A0A7X2RS02</accession>
<dbReference type="Proteomes" id="UP000431485">
    <property type="component" value="Unassembled WGS sequence"/>
</dbReference>
<dbReference type="GO" id="GO:0061630">
    <property type="term" value="F:ubiquitin protein ligase activity"/>
    <property type="evidence" value="ECO:0007669"/>
    <property type="project" value="UniProtKB-EC"/>
</dbReference>
<keyword evidence="6" id="KW-0808">Transferase</keyword>
<dbReference type="EMBL" id="WLYI01000006">
    <property type="protein sequence ID" value="MTD18865.1"/>
    <property type="molecule type" value="Genomic_DNA"/>
</dbReference>
<dbReference type="SUPFAM" id="SSF52058">
    <property type="entry name" value="L domain-like"/>
    <property type="match status" value="1"/>
</dbReference>
<keyword evidence="5" id="KW-0843">Virulence</keyword>
<dbReference type="PANTHER" id="PTHR48051">
    <property type="match status" value="1"/>
</dbReference>
<keyword evidence="9" id="KW-1185">Reference proteome</keyword>
<evidence type="ECO:0000259" key="7">
    <source>
        <dbReference type="PROSITE" id="PS52053"/>
    </source>
</evidence>
<keyword evidence="4" id="KW-0677">Repeat</keyword>
<dbReference type="GO" id="GO:0016567">
    <property type="term" value="P:protein ubiquitination"/>
    <property type="evidence" value="ECO:0007669"/>
    <property type="project" value="InterPro"/>
</dbReference>
<dbReference type="EC" id="2.3.2.27" evidence="2"/>
<dbReference type="InterPro" id="IPR032675">
    <property type="entry name" value="LRR_dom_sf"/>
</dbReference>
<proteinExistence type="inferred from homology"/>
<evidence type="ECO:0000313" key="9">
    <source>
        <dbReference type="Proteomes" id="UP000431485"/>
    </source>
</evidence>
<evidence type="ECO:0000313" key="8">
    <source>
        <dbReference type="EMBL" id="MTD18865.1"/>
    </source>
</evidence>
<dbReference type="Pfam" id="PF13855">
    <property type="entry name" value="LRR_8"/>
    <property type="match status" value="1"/>
</dbReference>
<evidence type="ECO:0000256" key="5">
    <source>
        <dbReference type="ARBA" id="ARBA00023026"/>
    </source>
</evidence>
<dbReference type="Pfam" id="PF14496">
    <property type="entry name" value="NEL"/>
    <property type="match status" value="1"/>
</dbReference>
<comment type="catalytic activity">
    <reaction evidence="1">
        <text>S-ubiquitinyl-[E2 ubiquitin-conjugating enzyme]-L-cysteine + [acceptor protein]-L-lysine = [E2 ubiquitin-conjugating enzyme]-L-cysteine + N(6)-ubiquitinyl-[acceptor protein]-L-lysine.</text>
        <dbReference type="EC" id="2.3.2.27"/>
    </reaction>
</comment>
<dbReference type="InterPro" id="IPR050216">
    <property type="entry name" value="LRR_domain-containing"/>
</dbReference>
<dbReference type="InterPro" id="IPR001611">
    <property type="entry name" value="Leu-rich_rpt"/>
</dbReference>
<dbReference type="InterPro" id="IPR046673">
    <property type="entry name" value="ToxA_N"/>
</dbReference>
<keyword evidence="6" id="KW-1035">Host cytoplasm</keyword>
<dbReference type="InterPro" id="IPR029487">
    <property type="entry name" value="NEL_dom"/>
</dbReference>
<keyword evidence="6" id="KW-0964">Secreted</keyword>
<dbReference type="PROSITE" id="PS52053">
    <property type="entry name" value="NEL"/>
    <property type="match status" value="1"/>
</dbReference>
<protein>
    <recommendedName>
        <fullName evidence="2">RING-type E3 ubiquitin transferase</fullName>
        <ecNumber evidence="2">2.3.2.27</ecNumber>
    </recommendedName>
</protein>
<dbReference type="OrthoDB" id="1467561at2"/>
<keyword evidence="6" id="KW-0832">Ubl conjugation</keyword>
<feature type="active site" description="Glycyl thioester intermediate" evidence="6">
    <location>
        <position position="1463"/>
    </location>
</feature>
<reference evidence="8 9" key="1">
    <citation type="submission" date="2019-11" db="EMBL/GenBank/DDBJ databases">
        <title>Pseudmonas karstica sp. nov. and Pseudomonas spelaei sp. nov. from caves.</title>
        <authorList>
            <person name="Zeman M."/>
        </authorList>
    </citation>
    <scope>NUCLEOTIDE SEQUENCE [LARGE SCALE GENOMIC DNA]</scope>
    <source>
        <strain evidence="8 9">CCM 7891</strain>
    </source>
</reference>
<dbReference type="Pfam" id="PF20178">
    <property type="entry name" value="ToxA_N"/>
    <property type="match status" value="1"/>
</dbReference>
<dbReference type="Gene3D" id="3.80.10.10">
    <property type="entry name" value="Ribonuclease Inhibitor"/>
    <property type="match status" value="1"/>
</dbReference>
<evidence type="ECO:0000256" key="1">
    <source>
        <dbReference type="ARBA" id="ARBA00000900"/>
    </source>
</evidence>
<dbReference type="Gene3D" id="1.20.58.360">
    <property type="entry name" value="Shigella T3SS effector IpaH defines"/>
    <property type="match status" value="1"/>
</dbReference>
<feature type="domain" description="NEL" evidence="7">
    <location>
        <begin position="1367"/>
        <end position="1717"/>
    </location>
</feature>
<evidence type="ECO:0000256" key="2">
    <source>
        <dbReference type="ARBA" id="ARBA00012483"/>
    </source>
</evidence>
<dbReference type="PANTHER" id="PTHR48051:SF1">
    <property type="entry name" value="RAS SUPPRESSOR PROTEIN 1"/>
    <property type="match status" value="1"/>
</dbReference>
<gene>
    <name evidence="8" type="ORF">GIR22_06840</name>
</gene>
<evidence type="ECO:0000256" key="3">
    <source>
        <dbReference type="ARBA" id="ARBA00022614"/>
    </source>
</evidence>
<dbReference type="PROSITE" id="PS51450">
    <property type="entry name" value="LRR"/>
    <property type="match status" value="1"/>
</dbReference>
<sequence length="1717" mass="192898">MPEPTNTPTLRVLRIVSALTPTPSVEKGPHYALIQQVAPQWLTSTAVPRIHALHAAGLNKAPWYDSADTSGHQALKAANAEGWRTQNAVDQKLSDLQDAYAFAEPLLKNAILDKYDLDLDVKTTFLHLYIPKKLPWYAVDFSNGVTSRIVSLLDAALHNFADSETFEKDSSYISKPDYRGHSIILHHNHKMPIEAFKSLCRELDLGTLYQQHLNNYLLPDNVVATTVLQTQVIASQKAALKAAAHMARLKTDAQGYYDLSDSGHRALMRILDGDPGRLQFYQISLLEAPLTGVLLIAADLEKTTRVSRLIAYIPHDPESPVKEYASPQDFMRDLIRKLQTNAVLQSSQQVPKQTYRQFFSQFVGHDKRGYFFAGLEQRLCKVKWRKKDPLDPGPTWLEVAVDNPDLKMSAQKIHGDLWKQRYQASLNKILNDARTIAVPTADADSNTRWAWWANFTKILSDILNIALMVAAPFVPGLGELMLAYTAYQLASDLIEGIVDLTQGQFEEAAEHIVGVVTDVVQLLAMVGGGVLANQVIFKASPFVNGMRAVTVNDKPRLWSPDLSPYVDRNLRLPEGSKPDELGLHAHEQKKVLPLEDQHYVLNHDAQSDTYRIKHPTRPQAYSPVVEHNGKGAWVHEGEDPWSWQDDKLRSRLGHSTQGLTPEQVEQAGILSGTRPNALRKMYIDLEPPPPLLADSLKRQQLYDKATSLSEKIRAGQPADESFHWSAQLSSEFENWPSDKAIQVFDNVELAGPPLTYGAQDADAAHSLKISQQDLDNGKLPEQLTTFLTEPELQALLPEPLPPTQAARTSALRAQLADELAGQKTAIFNHLYSTSEVLDSAPAKLLKKHFPQLPAELVEKLMLRTSPGEVAIMANEQRIPLRLKNLATALENETIASHAFEGFYNDDLITADTERMALNLLRQQTDTFNDLSISVHDHSPSGKLRCQAGPTDAGTQKILLRKTNGRYAIHDPTSKAPATQYDFFEALLRVVPQTSEGYVPGQGRAFKLWLKDQLVEPAVRRTVIEEPTLRQTDERITQTLLQRPMLGAFRDLFRSQPPALHERVSAVFPSMTEARAQEFVQKLNALDNGPAILSGLEAERKTLLQDLSDWKKKPTFGQRYSMLAANEQLMRDRIIDELKLCWENRSRGELSADGLAPPGTKLDLSELVLGRYMRSMGRLRSNFDHVTTLVVDNTRLTHRDLGFLENFPNLRALDLSDNEIDRVPKELVTLPRLTKLDISANPIPWDSEDFEVLYRCKGLESLNLQDHAELRVAPDVRRMPHLQQMVLRRTSINQWPEGIELPRESDLELDLLDTQIKTIPEYLPDSPGARVVGRSWLDRTQLDAADGVRFADYRRASGIDPDRVIPPGNPDDLQFWLTGLSPETSSGAQAIWDDLEHERDSEGFFNVLKMLRPPELVQTAADRQLYDLGAEDLRRRVWDMLVAMDRDTELRQQLFINASAPANCPDAGANIFNSMGVKVMLADIFADTSAVGLAVREGKLVSLAKQKWRLDTLNKHISAEVKRRLELIAKGEGQQFGEGGVDETEVYLGYQTALKTRLDLPWMSEHMVYRDTAQVTQAQLDSAYREVIKAEANNGLVDGMLKEIEFWRPYLEDTYRSQLQAAHSARETAGSELEDVFEAHQEWVADDTSPERKEQLRTQMTAQVEHLNHLGAAISADTVLVDQPMSDATRKVLYDAVEQSYQELQRNLTRQAMTNAGL</sequence>
<dbReference type="GO" id="GO:0005576">
    <property type="term" value="C:extracellular region"/>
    <property type="evidence" value="ECO:0007669"/>
    <property type="project" value="UniProtKB-UniRule"/>
</dbReference>
<evidence type="ECO:0000256" key="6">
    <source>
        <dbReference type="PROSITE-ProRule" id="PRU01398"/>
    </source>
</evidence>
<comment type="caution">
    <text evidence="8">The sequence shown here is derived from an EMBL/GenBank/DDBJ whole genome shotgun (WGS) entry which is preliminary data.</text>
</comment>
<dbReference type="GO" id="GO:0005737">
    <property type="term" value="C:cytoplasm"/>
    <property type="evidence" value="ECO:0007669"/>
    <property type="project" value="TreeGrafter"/>
</dbReference>
<comment type="PTM">
    <text evidence="6">Ubiquitinated in the presence of host E1 ubiquitin-activating enzyme, E2 ubiquitin-conjugating enzyme and ubiquitin.</text>
</comment>